<evidence type="ECO:0000313" key="2">
    <source>
        <dbReference type="EMBL" id="KKL53752.1"/>
    </source>
</evidence>
<evidence type="ECO:0000256" key="1">
    <source>
        <dbReference type="SAM" id="Phobius"/>
    </source>
</evidence>
<feature type="transmembrane region" description="Helical" evidence="1">
    <location>
        <begin position="27"/>
        <end position="45"/>
    </location>
</feature>
<protein>
    <submittedName>
        <fullName evidence="2">Uncharacterized protein</fullName>
    </submittedName>
</protein>
<name>A0A0F9FRV4_9ZZZZ</name>
<reference evidence="2" key="1">
    <citation type="journal article" date="2015" name="Nature">
        <title>Complex archaea that bridge the gap between prokaryotes and eukaryotes.</title>
        <authorList>
            <person name="Spang A."/>
            <person name="Saw J.H."/>
            <person name="Jorgensen S.L."/>
            <person name="Zaremba-Niedzwiedzka K."/>
            <person name="Martijn J."/>
            <person name="Lind A.E."/>
            <person name="van Eijk R."/>
            <person name="Schleper C."/>
            <person name="Guy L."/>
            <person name="Ettema T.J."/>
        </authorList>
    </citation>
    <scope>NUCLEOTIDE SEQUENCE</scope>
</reference>
<keyword evidence="1" id="KW-1133">Transmembrane helix</keyword>
<comment type="caution">
    <text evidence="2">The sequence shown here is derived from an EMBL/GenBank/DDBJ whole genome shotgun (WGS) entry which is preliminary data.</text>
</comment>
<keyword evidence="1" id="KW-0472">Membrane</keyword>
<keyword evidence="1" id="KW-0812">Transmembrane</keyword>
<gene>
    <name evidence="2" type="ORF">LCGC14_2272310</name>
</gene>
<dbReference type="EMBL" id="LAZR01031441">
    <property type="protein sequence ID" value="KKL53752.1"/>
    <property type="molecule type" value="Genomic_DNA"/>
</dbReference>
<dbReference type="AlphaFoldDB" id="A0A0F9FRV4"/>
<organism evidence="2">
    <name type="scientific">marine sediment metagenome</name>
    <dbReference type="NCBI Taxonomy" id="412755"/>
    <lineage>
        <taxon>unclassified sequences</taxon>
        <taxon>metagenomes</taxon>
        <taxon>ecological metagenomes</taxon>
    </lineage>
</organism>
<sequence length="89" mass="9096">MPALVALARTALIRAGAIRGGARALAVPVAGGAAGVGLGNVFFGGEERPRRRRRKRVFTANDRADISFISATLGAPAGKQVAMIIAARA</sequence>
<accession>A0A0F9FRV4</accession>
<proteinExistence type="predicted"/>